<reference evidence="2" key="1">
    <citation type="submission" date="2020-06" db="EMBL/GenBank/DDBJ databases">
        <authorList>
            <person name="Dong N."/>
        </authorList>
    </citation>
    <scope>NUCLEOTIDE SEQUENCE</scope>
    <source>
        <strain evidence="2">R1692</strain>
    </source>
</reference>
<dbReference type="RefSeq" id="WP_286650792.1">
    <property type="nucleotide sequence ID" value="NZ_JACAGK010000012.1"/>
</dbReference>
<protein>
    <submittedName>
        <fullName evidence="2">Endonuclease/exonuclease/phosphatase family protein</fullName>
    </submittedName>
</protein>
<dbReference type="Pfam" id="PF19580">
    <property type="entry name" value="Exo_endo_phos_3"/>
    <property type="match status" value="1"/>
</dbReference>
<keyword evidence="2" id="KW-0378">Hydrolase</keyword>
<evidence type="ECO:0000313" key="2">
    <source>
        <dbReference type="EMBL" id="MDM1047776.1"/>
    </source>
</evidence>
<accession>A0ABT7NKV1</accession>
<keyword evidence="2" id="KW-0540">Nuclease</keyword>
<dbReference type="InterPro" id="IPR036691">
    <property type="entry name" value="Endo/exonu/phosph_ase_sf"/>
</dbReference>
<keyword evidence="3" id="KW-1185">Reference proteome</keyword>
<keyword evidence="2" id="KW-0255">Endonuclease</keyword>
<dbReference type="InterPro" id="IPR005135">
    <property type="entry name" value="Endo/exonuclease/phosphatase"/>
</dbReference>
<evidence type="ECO:0000259" key="1">
    <source>
        <dbReference type="Pfam" id="PF19580"/>
    </source>
</evidence>
<sequence>MKRVFILTLFFFFYLHLSCLLLAQKKQFQVFPLAFYNLENLFDAIADTSGNDAEFTPMGPLQWTEEKYAKKIRRLGQVLSQLGRQYSPSGPVLIGVCEVENQQVLKDLVADPGIRDNKYQIVHFDSPDRRGIDVGLLYDARQFELIESKAIPFRMPENADYVTRDILLVKGRLSNEIIYIYVNHWPSRFTADSWKLRGHAANILKTSIDSIQRVDKDAKIVIMGDFNDDPVDKSLTKVLKAQVKKEHVAPGGLFNTMYGYYQRGIGTLGYLGKWNLFDQLIISSALLDADRGALKFWKSEIFNPDFLISKEGRYKGYPFRTFSGNMFQNGYSDHFPALIYLIKEIIN</sequence>
<dbReference type="EMBL" id="JACAGK010000012">
    <property type="protein sequence ID" value="MDM1047776.1"/>
    <property type="molecule type" value="Genomic_DNA"/>
</dbReference>
<feature type="domain" description="Endonuclease/exonuclease/phosphatase" evidence="1">
    <location>
        <begin position="33"/>
        <end position="343"/>
    </location>
</feature>
<gene>
    <name evidence="2" type="ORF">HX018_05945</name>
</gene>
<evidence type="ECO:0000313" key="3">
    <source>
        <dbReference type="Proteomes" id="UP001170954"/>
    </source>
</evidence>
<organism evidence="2 3">
    <name type="scientific">Sphingobacterium hotanense</name>
    <dbReference type="NCBI Taxonomy" id="649196"/>
    <lineage>
        <taxon>Bacteria</taxon>
        <taxon>Pseudomonadati</taxon>
        <taxon>Bacteroidota</taxon>
        <taxon>Sphingobacteriia</taxon>
        <taxon>Sphingobacteriales</taxon>
        <taxon>Sphingobacteriaceae</taxon>
        <taxon>Sphingobacterium</taxon>
    </lineage>
</organism>
<dbReference type="GO" id="GO:0004519">
    <property type="term" value="F:endonuclease activity"/>
    <property type="evidence" value="ECO:0007669"/>
    <property type="project" value="UniProtKB-KW"/>
</dbReference>
<name>A0ABT7NKV1_9SPHI</name>
<dbReference type="SUPFAM" id="SSF56219">
    <property type="entry name" value="DNase I-like"/>
    <property type="match status" value="1"/>
</dbReference>
<dbReference type="PANTHER" id="PTHR42834:SF1">
    <property type="entry name" value="ENDONUCLEASE_EXONUCLEASE_PHOSPHATASE FAMILY PROTEIN (AFU_ORTHOLOGUE AFUA_3G09210)"/>
    <property type="match status" value="1"/>
</dbReference>
<dbReference type="Proteomes" id="UP001170954">
    <property type="component" value="Unassembled WGS sequence"/>
</dbReference>
<reference evidence="2" key="2">
    <citation type="journal article" date="2022" name="Sci. Total Environ.">
        <title>Prevalence, transmission, and molecular epidemiology of tet(X)-positive bacteria among humans, animals, and environmental niches in China: An epidemiological, and genomic-based study.</title>
        <authorList>
            <person name="Dong N."/>
            <person name="Zeng Y."/>
            <person name="Cai C."/>
            <person name="Sun C."/>
            <person name="Lu J."/>
            <person name="Liu C."/>
            <person name="Zhou H."/>
            <person name="Sun Q."/>
            <person name="Shu L."/>
            <person name="Wang H."/>
            <person name="Wang Y."/>
            <person name="Wang S."/>
            <person name="Wu C."/>
            <person name="Chan E.W."/>
            <person name="Chen G."/>
            <person name="Shen Z."/>
            <person name="Chen S."/>
            <person name="Zhang R."/>
        </authorList>
    </citation>
    <scope>NUCLEOTIDE SEQUENCE</scope>
    <source>
        <strain evidence="2">R1692</strain>
    </source>
</reference>
<proteinExistence type="predicted"/>
<comment type="caution">
    <text evidence="2">The sequence shown here is derived from an EMBL/GenBank/DDBJ whole genome shotgun (WGS) entry which is preliminary data.</text>
</comment>
<dbReference type="PANTHER" id="PTHR42834">
    <property type="entry name" value="ENDONUCLEASE/EXONUCLEASE/PHOSPHATASE FAMILY PROTEIN (AFU_ORTHOLOGUE AFUA_3G09210)"/>
    <property type="match status" value="1"/>
</dbReference>
<dbReference type="Gene3D" id="3.60.10.10">
    <property type="entry name" value="Endonuclease/exonuclease/phosphatase"/>
    <property type="match status" value="1"/>
</dbReference>